<dbReference type="AlphaFoldDB" id="A0A401IL41"/>
<organism evidence="2 3">
    <name type="scientific">Aphanothece sacrum FPU1</name>
    <dbReference type="NCBI Taxonomy" id="1920663"/>
    <lineage>
        <taxon>Bacteria</taxon>
        <taxon>Bacillati</taxon>
        <taxon>Cyanobacteriota</taxon>
        <taxon>Cyanophyceae</taxon>
        <taxon>Oscillatoriophycideae</taxon>
        <taxon>Chroococcales</taxon>
        <taxon>Aphanothecaceae</taxon>
        <taxon>Aphanothece</taxon>
    </lineage>
</organism>
<feature type="compositionally biased region" description="Polar residues" evidence="1">
    <location>
        <begin position="97"/>
        <end position="122"/>
    </location>
</feature>
<gene>
    <name evidence="2" type="ORF">AsFPU1_3393</name>
</gene>
<sequence>MLCLGLSNASCANTPTTDAKILHLINRLSFGPSPGDLEKVKSMGVDPYIQQQLSPQSIPESWSVNQRLQSLSTLNLTPVELLVKYQKQPQPRPRPLNVTQRQTRGRNPQVSPTPQIVETPQRMQPPSSPQKPVKSQVGGRLILTQAVEARLVRGIESPRQLQEVMVDFWYNHFNVFAGKDLTPFWVGAYEQEGIRPHVFGRFRDLLEATARHPAMLVYLDNWLNTDPNSPGSKGKFKGLNENYARELMELHTLGVNGGYTQQDVIVLARIFTGWGFSHPSRLNPAGYNFAFDSQRHDSSAKIFLGKTIAPGGIEQAEKALDILARSPATANHISYKLAQYFVADQPPPSLVKKLSRRFLETDGNIRAVLETLFRSEEFNDPKYYNAKFKTPYEYIISAYRATGIPVKNTGSVLMTLRQMGMPLYGCLTPDGYKNTQEAWLSPDGMTKRLNFATMLSKGNNDKKNTNQDMVNPDQLAATLGNRFSSKTQQAIASNPKNLKAAIILGSPEFMYH</sequence>
<dbReference type="EMBL" id="BDQK01000014">
    <property type="protein sequence ID" value="GBF81970.1"/>
    <property type="molecule type" value="Genomic_DNA"/>
</dbReference>
<dbReference type="Pfam" id="PF08811">
    <property type="entry name" value="DUF1800"/>
    <property type="match status" value="1"/>
</dbReference>
<dbReference type="InterPro" id="IPR014917">
    <property type="entry name" value="DUF1800"/>
</dbReference>
<reference evidence="3" key="1">
    <citation type="submission" date="2017-05" db="EMBL/GenBank/DDBJ databases">
        <title>Physiological properties and genetic analysis related to exopolysaccharide production of fresh-water unicellular cyanobacterium Aphanothece sacrum, Suizenji Nori, that has been cultured as a food source in Japan.</title>
        <authorList>
            <person name="Kanesaki Y."/>
            <person name="Yoshikawa S."/>
            <person name="Ohki K."/>
        </authorList>
    </citation>
    <scope>NUCLEOTIDE SEQUENCE [LARGE SCALE GENOMIC DNA]</scope>
    <source>
        <strain evidence="3">FPU1</strain>
    </source>
</reference>
<accession>A0A401IL41</accession>
<evidence type="ECO:0008006" key="4">
    <source>
        <dbReference type="Google" id="ProtNLM"/>
    </source>
</evidence>
<keyword evidence="3" id="KW-1185">Reference proteome</keyword>
<evidence type="ECO:0000313" key="3">
    <source>
        <dbReference type="Proteomes" id="UP000287247"/>
    </source>
</evidence>
<comment type="caution">
    <text evidence="2">The sequence shown here is derived from an EMBL/GenBank/DDBJ whole genome shotgun (WGS) entry which is preliminary data.</text>
</comment>
<proteinExistence type="predicted"/>
<evidence type="ECO:0000256" key="1">
    <source>
        <dbReference type="SAM" id="MobiDB-lite"/>
    </source>
</evidence>
<evidence type="ECO:0000313" key="2">
    <source>
        <dbReference type="EMBL" id="GBF81970.1"/>
    </source>
</evidence>
<protein>
    <recommendedName>
        <fullName evidence="4">DUF1800 domain-containing protein</fullName>
    </recommendedName>
</protein>
<feature type="region of interest" description="Disordered" evidence="1">
    <location>
        <begin position="86"/>
        <end position="137"/>
    </location>
</feature>
<name>A0A401IL41_APHSA</name>
<dbReference type="Proteomes" id="UP000287247">
    <property type="component" value="Unassembled WGS sequence"/>
</dbReference>